<reference evidence="1 2" key="1">
    <citation type="submission" date="2019-02" db="EMBL/GenBank/DDBJ databases">
        <title>Deep-cultivation of Planctomycetes and their phenomic and genomic characterization uncovers novel biology.</title>
        <authorList>
            <person name="Wiegand S."/>
            <person name="Jogler M."/>
            <person name="Boedeker C."/>
            <person name="Pinto D."/>
            <person name="Vollmers J."/>
            <person name="Rivas-Marin E."/>
            <person name="Kohn T."/>
            <person name="Peeters S.H."/>
            <person name="Heuer A."/>
            <person name="Rast P."/>
            <person name="Oberbeckmann S."/>
            <person name="Bunk B."/>
            <person name="Jeske O."/>
            <person name="Meyerdierks A."/>
            <person name="Storesund J.E."/>
            <person name="Kallscheuer N."/>
            <person name="Luecker S."/>
            <person name="Lage O.M."/>
            <person name="Pohl T."/>
            <person name="Merkel B.J."/>
            <person name="Hornburger P."/>
            <person name="Mueller R.-W."/>
            <person name="Bruemmer F."/>
            <person name="Labrenz M."/>
            <person name="Spormann A.M."/>
            <person name="Op den Camp H."/>
            <person name="Overmann J."/>
            <person name="Amann R."/>
            <person name="Jetten M.S.M."/>
            <person name="Mascher T."/>
            <person name="Medema M.H."/>
            <person name="Devos D.P."/>
            <person name="Kaster A.-K."/>
            <person name="Ovreas L."/>
            <person name="Rohde M."/>
            <person name="Galperin M.Y."/>
            <person name="Jogler C."/>
        </authorList>
    </citation>
    <scope>NUCLEOTIDE SEQUENCE [LARGE SCALE GENOMIC DNA]</scope>
    <source>
        <strain evidence="1 2">K23_9</strain>
    </source>
</reference>
<dbReference type="EMBL" id="CP036526">
    <property type="protein sequence ID" value="QDT08453.1"/>
    <property type="molecule type" value="Genomic_DNA"/>
</dbReference>
<dbReference type="GO" id="GO:0030973">
    <property type="term" value="F:molybdate ion binding"/>
    <property type="evidence" value="ECO:0007669"/>
    <property type="project" value="TreeGrafter"/>
</dbReference>
<dbReference type="AlphaFoldDB" id="A0A517NMY1"/>
<name>A0A517NMY1_9BACT</name>
<organism evidence="1 2">
    <name type="scientific">Stieleria marina</name>
    <dbReference type="NCBI Taxonomy" id="1930275"/>
    <lineage>
        <taxon>Bacteria</taxon>
        <taxon>Pseudomonadati</taxon>
        <taxon>Planctomycetota</taxon>
        <taxon>Planctomycetia</taxon>
        <taxon>Pirellulales</taxon>
        <taxon>Pirellulaceae</taxon>
        <taxon>Stieleria</taxon>
    </lineage>
</organism>
<dbReference type="InterPro" id="IPR050682">
    <property type="entry name" value="ModA/WtpA"/>
</dbReference>
<dbReference type="PANTHER" id="PTHR30632:SF0">
    <property type="entry name" value="SULFATE-BINDING PROTEIN"/>
    <property type="match status" value="1"/>
</dbReference>
<dbReference type="SUPFAM" id="SSF53850">
    <property type="entry name" value="Periplasmic binding protein-like II"/>
    <property type="match status" value="2"/>
</dbReference>
<proteinExistence type="predicted"/>
<sequence length="516" mass="55884">MNKFIALIVGSSLLLAAMIFLLVRNDQSTSITNANGEAAEPLVLFCAASNRAVMEAIRSDYEAEFNRPLQIQYGPSQTLLSSIEVSKTGDLFLPADDSYLAMASDKELVAEIIPVAKMQAVVAVRKGNPKSITQFDDLLSKDARFIQANPDAAAVGKLTRNVLSKVGLWKKLDDATTATHTTVTDVARDIDVGAADAGIVFDAVLHTFDGVDFVELPELADAQANISVGVIASSKQPQAALHFARYAAAIDRGMKRYEEFGFRVDGKESWGDIPELNIFAGSMLRPAIEDTIAAFESREGIRVNRVYNGCGILVGQMKAGQHPDAYFACDSEFMDQVTDLFPERVDVSENELVILVQKGNPNNITTLKDLTRKGLRVGVGHEKQCAMGWLTQKTFREGGIQTKVMDNVTVQSPTGDMLVNQLQAGSLDAAVAYLSNAAGAAEFLDAYPITGISCSTATQPWAVATDSKYPETASRLFQKICSAKSQDDFAAEGFRWKLQTVNTTKTLPGKDPETEE</sequence>
<dbReference type="RefSeq" id="WP_145415994.1">
    <property type="nucleotide sequence ID" value="NZ_CP036526.1"/>
</dbReference>
<dbReference type="Pfam" id="PF13531">
    <property type="entry name" value="SBP_bac_11"/>
    <property type="match status" value="2"/>
</dbReference>
<dbReference type="OrthoDB" id="249482at2"/>
<keyword evidence="2" id="KW-1185">Reference proteome</keyword>
<protein>
    <submittedName>
        <fullName evidence="1">Binding protein</fullName>
    </submittedName>
</protein>
<dbReference type="PANTHER" id="PTHR30632">
    <property type="entry name" value="MOLYBDATE-BINDING PERIPLASMIC PROTEIN"/>
    <property type="match status" value="1"/>
</dbReference>
<accession>A0A517NMY1</accession>
<dbReference type="Proteomes" id="UP000319817">
    <property type="component" value="Chromosome"/>
</dbReference>
<dbReference type="Gene3D" id="3.40.190.10">
    <property type="entry name" value="Periplasmic binding protein-like II"/>
    <property type="match status" value="4"/>
</dbReference>
<gene>
    <name evidence="1" type="ORF">K239x_03920</name>
</gene>
<evidence type="ECO:0000313" key="1">
    <source>
        <dbReference type="EMBL" id="QDT08453.1"/>
    </source>
</evidence>
<dbReference type="GO" id="GO:0015689">
    <property type="term" value="P:molybdate ion transport"/>
    <property type="evidence" value="ECO:0007669"/>
    <property type="project" value="TreeGrafter"/>
</dbReference>
<evidence type="ECO:0000313" key="2">
    <source>
        <dbReference type="Proteomes" id="UP000319817"/>
    </source>
</evidence>